<dbReference type="EMBL" id="CM042037">
    <property type="protein sequence ID" value="KAI3742553.1"/>
    <property type="molecule type" value="Genomic_DNA"/>
</dbReference>
<keyword evidence="2" id="KW-1185">Reference proteome</keyword>
<reference evidence="1 2" key="2">
    <citation type="journal article" date="2022" name="Mol. Ecol. Resour.">
        <title>The genomes of chicory, endive, great burdock and yacon provide insights into Asteraceae paleo-polyploidization history and plant inulin production.</title>
        <authorList>
            <person name="Fan W."/>
            <person name="Wang S."/>
            <person name="Wang H."/>
            <person name="Wang A."/>
            <person name="Jiang F."/>
            <person name="Liu H."/>
            <person name="Zhao H."/>
            <person name="Xu D."/>
            <person name="Zhang Y."/>
        </authorList>
    </citation>
    <scope>NUCLEOTIDE SEQUENCE [LARGE SCALE GENOMIC DNA]</scope>
    <source>
        <strain evidence="2">cv. Yunnan</strain>
        <tissue evidence="1">Leaves</tissue>
    </source>
</reference>
<dbReference type="Proteomes" id="UP001056120">
    <property type="component" value="Linkage Group LG20"/>
</dbReference>
<evidence type="ECO:0000313" key="2">
    <source>
        <dbReference type="Proteomes" id="UP001056120"/>
    </source>
</evidence>
<comment type="caution">
    <text evidence="1">The sequence shown here is derived from an EMBL/GenBank/DDBJ whole genome shotgun (WGS) entry which is preliminary data.</text>
</comment>
<proteinExistence type="predicted"/>
<accession>A0ACB9D7F6</accession>
<reference evidence="2" key="1">
    <citation type="journal article" date="2022" name="Mol. Ecol. Resour.">
        <title>The genomes of chicory, endive, great burdock and yacon provide insights into Asteraceae palaeo-polyploidization history and plant inulin production.</title>
        <authorList>
            <person name="Fan W."/>
            <person name="Wang S."/>
            <person name="Wang H."/>
            <person name="Wang A."/>
            <person name="Jiang F."/>
            <person name="Liu H."/>
            <person name="Zhao H."/>
            <person name="Xu D."/>
            <person name="Zhang Y."/>
        </authorList>
    </citation>
    <scope>NUCLEOTIDE SEQUENCE [LARGE SCALE GENOMIC DNA]</scope>
    <source>
        <strain evidence="2">cv. Yunnan</strain>
    </source>
</reference>
<name>A0ACB9D7F6_9ASTR</name>
<organism evidence="1 2">
    <name type="scientific">Smallanthus sonchifolius</name>
    <dbReference type="NCBI Taxonomy" id="185202"/>
    <lineage>
        <taxon>Eukaryota</taxon>
        <taxon>Viridiplantae</taxon>
        <taxon>Streptophyta</taxon>
        <taxon>Embryophyta</taxon>
        <taxon>Tracheophyta</taxon>
        <taxon>Spermatophyta</taxon>
        <taxon>Magnoliopsida</taxon>
        <taxon>eudicotyledons</taxon>
        <taxon>Gunneridae</taxon>
        <taxon>Pentapetalae</taxon>
        <taxon>asterids</taxon>
        <taxon>campanulids</taxon>
        <taxon>Asterales</taxon>
        <taxon>Asteraceae</taxon>
        <taxon>Asteroideae</taxon>
        <taxon>Heliantheae alliance</taxon>
        <taxon>Millerieae</taxon>
        <taxon>Smallanthus</taxon>
    </lineage>
</organism>
<gene>
    <name evidence="1" type="ORF">L1987_60238</name>
</gene>
<evidence type="ECO:0000313" key="1">
    <source>
        <dbReference type="EMBL" id="KAI3742553.1"/>
    </source>
</evidence>
<sequence length="893" mass="99629">MAALNYKENEKRFKDSIETLKKEKCEYSLKISDQQLHLDVAYRGLEKWNNEINKLQNEILQLKCTNEKLKNSCFVVEHYESVVRQMNGLGLGNNAIPPPVSGKFVSSLIDIDLTCLYESSDKDDSHKKNESSRAVSEELFTEQKVTKNVITNSDNCILTEPDIIETNDNLKTNVHKPTPPSHNAELSMARFNEPYKRTYVDKRNCFHCGLVGHIIVNYPSKNQGKRHVVPQPAVCPRSPSVKAPKNPKQNVVKPPVKPMVKPKIKSEDKPSVSRKVTQPVVPCVPTSGSTRTGEKPVARLSKPQRRRRNKRLRKLEQLTSVQSGEASTSSPAVVEPKSPVPVKKHKRSWTAKSKNSQSPNSNSFKDSSILNSHHDYSGCSRHMTGNMALLQDVKPFRGGYVAFAGEKGGNITCQGVVSNGCVSFDSVSFDNVNFCEQLKYNLLSVSQICDKEYSVMFDKSECLILKPGFEVPEDWIQMRAPRTNDTYQIDMSMATTTSSVATCLLTKATELDSILWHRKLGHISYRKMNHLVRNGLVTGIPKLRFTIADDCMPCKKGKQQRKSHKPKLQNSIDTPLELLHMYLFGPISIRSIGGKSFCLVVTDDFSRFSWVHFLGSKDETADILQYLILSLESLCKLKVRRIRSDNGTKFNNNLMELFCLKKGIRHEFSAPYTPHQNGVAERKNRTLIETARTMLSDAKLPVTFWAEVVNTACHVLNRVLVVKRHNKTCYELINNRLPNLDYLVPFGSPCSLLLQYEDRQSKFHAKAVEGIFLGYVANSPCKRSFNLPDLSAVDAANVYELLADGDDSSFSTRATVPIITPDSNAASASGTHDSDNSESDHVVGNDAQANPYTIVGNEAPADPINIDSSSSGTQETGSRSRNSGTDCTGDESA</sequence>
<protein>
    <submittedName>
        <fullName evidence="1">Uncharacterized protein</fullName>
    </submittedName>
</protein>